<dbReference type="GO" id="GO:0005741">
    <property type="term" value="C:mitochondrial outer membrane"/>
    <property type="evidence" value="ECO:0007669"/>
    <property type="project" value="UniProtKB-SubCell"/>
</dbReference>
<proteinExistence type="inferred from homology"/>
<organism evidence="4 5">
    <name type="scientific">Ambrosiozyma monospora</name>
    <name type="common">Yeast</name>
    <name type="synonym">Endomycopsis monosporus</name>
    <dbReference type="NCBI Taxonomy" id="43982"/>
    <lineage>
        <taxon>Eukaryota</taxon>
        <taxon>Fungi</taxon>
        <taxon>Dikarya</taxon>
        <taxon>Ascomycota</taxon>
        <taxon>Saccharomycotina</taxon>
        <taxon>Pichiomycetes</taxon>
        <taxon>Pichiales</taxon>
        <taxon>Pichiaceae</taxon>
        <taxon>Ambrosiozyma</taxon>
    </lineage>
</organism>
<dbReference type="EMBL" id="BSXU01002838">
    <property type="protein sequence ID" value="GMG39327.1"/>
    <property type="molecule type" value="Genomic_DNA"/>
</dbReference>
<name>A0A9W6YZW6_AMBMO</name>
<dbReference type="Proteomes" id="UP001165063">
    <property type="component" value="Unassembled WGS sequence"/>
</dbReference>
<comment type="caution">
    <text evidence="4">The sequence shown here is derived from an EMBL/GenBank/DDBJ whole genome shotgun (WGS) entry which is preliminary data.</text>
</comment>
<accession>A0A9W6YZW6</accession>
<evidence type="ECO:0000256" key="3">
    <source>
        <dbReference type="ARBA" id="ARBA00022787"/>
    </source>
</evidence>
<dbReference type="GO" id="GO:0051170">
    <property type="term" value="P:import into nucleus"/>
    <property type="evidence" value="ECO:0007669"/>
    <property type="project" value="TreeGrafter"/>
</dbReference>
<keyword evidence="3" id="KW-0472">Membrane</keyword>
<evidence type="ECO:0000256" key="1">
    <source>
        <dbReference type="ARBA" id="ARBA00004450"/>
    </source>
</evidence>
<evidence type="ECO:0000313" key="4">
    <source>
        <dbReference type="EMBL" id="GMG39327.1"/>
    </source>
</evidence>
<dbReference type="PANTHER" id="PTHR14097">
    <property type="entry name" value="OXIDOREDUCTASE HTATIP2"/>
    <property type="match status" value="1"/>
</dbReference>
<protein>
    <submittedName>
        <fullName evidence="4">Unnamed protein product</fullName>
    </submittedName>
</protein>
<dbReference type="PANTHER" id="PTHR14097:SF7">
    <property type="entry name" value="OXIDOREDUCTASE HTATIP2"/>
    <property type="match status" value="1"/>
</dbReference>
<dbReference type="OrthoDB" id="430436at2759"/>
<evidence type="ECO:0000256" key="2">
    <source>
        <dbReference type="ARBA" id="ARBA00006617"/>
    </source>
</evidence>
<gene>
    <name evidence="4" type="ORF">Amon01_000524600</name>
</gene>
<comment type="similarity">
    <text evidence="2">Belongs to the FMP52 family.</text>
</comment>
<reference evidence="4" key="1">
    <citation type="submission" date="2023-04" db="EMBL/GenBank/DDBJ databases">
        <title>Ambrosiozyma monospora NBRC 1965.</title>
        <authorList>
            <person name="Ichikawa N."/>
            <person name="Sato H."/>
            <person name="Tonouchi N."/>
        </authorList>
    </citation>
    <scope>NUCLEOTIDE SEQUENCE</scope>
    <source>
        <strain evidence="4">NBRC 1965</strain>
    </source>
</reference>
<evidence type="ECO:0000313" key="5">
    <source>
        <dbReference type="Proteomes" id="UP001165063"/>
    </source>
</evidence>
<keyword evidence="3" id="KW-1000">Mitochondrion outer membrane</keyword>
<keyword evidence="3" id="KW-0496">Mitochondrion</keyword>
<dbReference type="InterPro" id="IPR036291">
    <property type="entry name" value="NAD(P)-bd_dom_sf"/>
</dbReference>
<comment type="subcellular location">
    <subcellularLocation>
        <location evidence="1">Mitochondrion outer membrane</location>
        <topology evidence="1">Peripheral membrane protein</topology>
    </subcellularLocation>
</comment>
<dbReference type="SUPFAM" id="SSF51735">
    <property type="entry name" value="NAD(P)-binding Rossmann-fold domains"/>
    <property type="match status" value="1"/>
</dbReference>
<sequence length="246" mass="26753">MPSYFILGSTGLCGSHFLTAALQSPEISKILTISRRQPTPKQKDIDVSKLQATIEKDSSKWPELIKQNSKESIGSSTSIKGNTFFSGFGTTRKAAGSAENFIAIDRDININAFQAAKDSGVYETAVLISAMNSSIDSSFLYPKTKAEIEEAVTKMGFKRTIILKPGILLGEREQSKGFPNNLSETVGGFLRNTLHIEKGGFPIYGEEVAKVSLFLSSKPAEKDGEVLFVGPSEMLKIARENGFSKQ</sequence>
<keyword evidence="5" id="KW-1185">Reference proteome</keyword>
<dbReference type="Gene3D" id="3.40.50.720">
    <property type="entry name" value="NAD(P)-binding Rossmann-like Domain"/>
    <property type="match status" value="1"/>
</dbReference>
<dbReference type="AlphaFoldDB" id="A0A9W6YZW6"/>